<evidence type="ECO:0000313" key="6">
    <source>
        <dbReference type="EMBL" id="KAB7888154.1"/>
    </source>
</evidence>
<dbReference type="Gene3D" id="1.20.1250.20">
    <property type="entry name" value="MFS general substrate transporter like domains"/>
    <property type="match status" value="2"/>
</dbReference>
<feature type="transmembrane region" description="Helical" evidence="4">
    <location>
        <begin position="225"/>
        <end position="244"/>
    </location>
</feature>
<organism evidence="5 8">
    <name type="scientific">Poseidonibacter ostreae</name>
    <dbReference type="NCBI Taxonomy" id="2654171"/>
    <lineage>
        <taxon>Bacteria</taxon>
        <taxon>Pseudomonadati</taxon>
        <taxon>Campylobacterota</taxon>
        <taxon>Epsilonproteobacteria</taxon>
        <taxon>Campylobacterales</taxon>
        <taxon>Arcobacteraceae</taxon>
        <taxon>Poseidonibacter</taxon>
    </lineage>
</organism>
<feature type="transmembrane region" description="Helical" evidence="4">
    <location>
        <begin position="84"/>
        <end position="102"/>
    </location>
</feature>
<evidence type="ECO:0000256" key="1">
    <source>
        <dbReference type="ARBA" id="ARBA00022692"/>
    </source>
</evidence>
<sequence length="377" mass="42457">MSISMLVSFSAWMSLLNNFTIEVASFDGSQIGILQSLREIPGFLAFTVILVLAFVAQQKLVYLSMLLLGLGTSLTGFFPSAMGLYITTIIMSLGFHYLETLNQSLSLQWLDKKKAPIILGKISAVKSFTALLVFILIYILMNYLSVEYKYVYLIFGGISALLAIFSWILFTNFKETVIQDRKIRLKKEYWLFYTLTFFAGARRQIFVVFAGFLLVEKFGVDIHNMVILLFINSILNMYLAPKIGKFISVFGERISLRYEYIGLVIVFVSYAFVENLYIAFALYVIDHILFAMAIALKTYFQKIADPKDIASASAVSFTINHIAAVFLPVLLGLVWLYSHSLVFIIGGLIASISVVLSFLIPHNPEQGNETTLVKIVK</sequence>
<feature type="transmembrane region" description="Helical" evidence="4">
    <location>
        <begin position="312"/>
        <end position="335"/>
    </location>
</feature>
<dbReference type="InterPro" id="IPR011701">
    <property type="entry name" value="MFS"/>
</dbReference>
<keyword evidence="3 4" id="KW-0472">Membrane</keyword>
<evidence type="ECO:0000256" key="3">
    <source>
        <dbReference type="ARBA" id="ARBA00023136"/>
    </source>
</evidence>
<dbReference type="InterPro" id="IPR036259">
    <property type="entry name" value="MFS_trans_sf"/>
</dbReference>
<gene>
    <name evidence="6" type="ORF">GBG18_13355</name>
    <name evidence="5" type="ORF">GBG19_11115</name>
</gene>
<dbReference type="AlphaFoldDB" id="A0A6L4WQQ8"/>
<feature type="transmembrane region" description="Helical" evidence="4">
    <location>
        <begin position="341"/>
        <end position="360"/>
    </location>
</feature>
<evidence type="ECO:0000256" key="4">
    <source>
        <dbReference type="SAM" id="Phobius"/>
    </source>
</evidence>
<feature type="transmembrane region" description="Helical" evidence="4">
    <location>
        <begin position="123"/>
        <end position="144"/>
    </location>
</feature>
<dbReference type="EMBL" id="WFKJ01000053">
    <property type="protein sequence ID" value="KAB7888154.1"/>
    <property type="molecule type" value="Genomic_DNA"/>
</dbReference>
<dbReference type="Proteomes" id="UP000472839">
    <property type="component" value="Unassembled WGS sequence"/>
</dbReference>
<accession>A0A6L4WQQ8</accession>
<comment type="caution">
    <text evidence="5">The sequence shown here is derived from an EMBL/GenBank/DDBJ whole genome shotgun (WGS) entry which is preliminary data.</text>
</comment>
<evidence type="ECO:0000313" key="8">
    <source>
        <dbReference type="Proteomes" id="UP000472839"/>
    </source>
</evidence>
<keyword evidence="7" id="KW-1185">Reference proteome</keyword>
<feature type="transmembrane region" description="Helical" evidence="4">
    <location>
        <begin position="40"/>
        <end position="56"/>
    </location>
</feature>
<dbReference type="GO" id="GO:0022857">
    <property type="term" value="F:transmembrane transporter activity"/>
    <property type="evidence" value="ECO:0007669"/>
    <property type="project" value="InterPro"/>
</dbReference>
<evidence type="ECO:0000313" key="5">
    <source>
        <dbReference type="EMBL" id="KAB7887202.1"/>
    </source>
</evidence>
<proteinExistence type="predicted"/>
<keyword evidence="1 4" id="KW-0812">Transmembrane</keyword>
<feature type="transmembrane region" description="Helical" evidence="4">
    <location>
        <begin position="190"/>
        <end position="213"/>
    </location>
</feature>
<dbReference type="Pfam" id="PF07690">
    <property type="entry name" value="MFS_1"/>
    <property type="match status" value="1"/>
</dbReference>
<evidence type="ECO:0000256" key="2">
    <source>
        <dbReference type="ARBA" id="ARBA00022989"/>
    </source>
</evidence>
<reference evidence="7 8" key="1">
    <citation type="submission" date="2019-10" db="EMBL/GenBank/DDBJ databases">
        <title>Poseidonibacter ostreae sp. nov., isolated from the gut of the Ostrea denselamellosa.</title>
        <authorList>
            <person name="Choi A."/>
        </authorList>
    </citation>
    <scope>NUCLEOTIDE SEQUENCE [LARGE SCALE GENOMIC DNA]</scope>
    <source>
        <strain evidence="5 8">SJOD-M-33</strain>
        <strain evidence="6 7">SJOD-M-5</strain>
    </source>
</reference>
<dbReference type="Proteomes" id="UP000461010">
    <property type="component" value="Unassembled WGS sequence"/>
</dbReference>
<evidence type="ECO:0000313" key="7">
    <source>
        <dbReference type="Proteomes" id="UP000461010"/>
    </source>
</evidence>
<feature type="transmembrane region" description="Helical" evidence="4">
    <location>
        <begin position="256"/>
        <end position="273"/>
    </location>
</feature>
<name>A0A6L4WQQ8_9BACT</name>
<keyword evidence="2 4" id="KW-1133">Transmembrane helix</keyword>
<feature type="transmembrane region" description="Helical" evidence="4">
    <location>
        <begin position="150"/>
        <end position="170"/>
    </location>
</feature>
<dbReference type="SUPFAM" id="SSF103473">
    <property type="entry name" value="MFS general substrate transporter"/>
    <property type="match status" value="1"/>
</dbReference>
<protein>
    <submittedName>
        <fullName evidence="5">MFS transporter</fullName>
    </submittedName>
</protein>
<feature type="transmembrane region" description="Helical" evidence="4">
    <location>
        <begin position="279"/>
        <end position="300"/>
    </location>
</feature>
<dbReference type="EMBL" id="WFKK01000034">
    <property type="protein sequence ID" value="KAB7887202.1"/>
    <property type="molecule type" value="Genomic_DNA"/>
</dbReference>